<sequence length="67" mass="7781">LKKILTKLDRRQCLTIVCLTIFIQPLAIWFHDKACSCAVLVNIILLFLFVIPAIIHAIWYCFMRSST</sequence>
<keyword evidence="5 6" id="KW-0472">Membrane</keyword>
<dbReference type="InterPro" id="IPR000612">
    <property type="entry name" value="PMP3"/>
</dbReference>
<evidence type="ECO:0000256" key="1">
    <source>
        <dbReference type="ARBA" id="ARBA00004370"/>
    </source>
</evidence>
<proteinExistence type="inferred from homology"/>
<comment type="subcellular location">
    <subcellularLocation>
        <location evidence="1">Membrane</location>
    </subcellularLocation>
</comment>
<keyword evidence="3 6" id="KW-0812">Transmembrane</keyword>
<keyword evidence="4 6" id="KW-1133">Transmembrane helix</keyword>
<evidence type="ECO:0000313" key="7">
    <source>
        <dbReference type="WBParaSite" id="HPLM_0000555901-mRNA-1"/>
    </source>
</evidence>
<dbReference type="GO" id="GO:0016020">
    <property type="term" value="C:membrane"/>
    <property type="evidence" value="ECO:0007669"/>
    <property type="project" value="UniProtKB-SubCell"/>
</dbReference>
<dbReference type="AlphaFoldDB" id="A0A0N4W6A0"/>
<reference evidence="7" key="1">
    <citation type="submission" date="2017-02" db="UniProtKB">
        <authorList>
            <consortium name="WormBaseParasite"/>
        </authorList>
    </citation>
    <scope>IDENTIFICATION</scope>
</reference>
<evidence type="ECO:0000256" key="4">
    <source>
        <dbReference type="ARBA" id="ARBA00022989"/>
    </source>
</evidence>
<evidence type="ECO:0000256" key="6">
    <source>
        <dbReference type="SAM" id="Phobius"/>
    </source>
</evidence>
<protein>
    <submittedName>
        <fullName evidence="7">Plasma membrane proteolipid 3</fullName>
    </submittedName>
</protein>
<evidence type="ECO:0000256" key="2">
    <source>
        <dbReference type="ARBA" id="ARBA00009530"/>
    </source>
</evidence>
<comment type="similarity">
    <text evidence="2">Belongs to the UPF0057 (PMP3) family.</text>
</comment>
<organism evidence="7">
    <name type="scientific">Haemonchus placei</name>
    <name type="common">Barber's pole worm</name>
    <dbReference type="NCBI Taxonomy" id="6290"/>
    <lineage>
        <taxon>Eukaryota</taxon>
        <taxon>Metazoa</taxon>
        <taxon>Ecdysozoa</taxon>
        <taxon>Nematoda</taxon>
        <taxon>Chromadorea</taxon>
        <taxon>Rhabditida</taxon>
        <taxon>Rhabditina</taxon>
        <taxon>Rhabditomorpha</taxon>
        <taxon>Strongyloidea</taxon>
        <taxon>Trichostrongylidae</taxon>
        <taxon>Haemonchus</taxon>
    </lineage>
</organism>
<feature type="transmembrane region" description="Helical" evidence="6">
    <location>
        <begin position="43"/>
        <end position="62"/>
    </location>
</feature>
<dbReference type="WBParaSite" id="HPLM_0000555901-mRNA-1">
    <property type="protein sequence ID" value="HPLM_0000555901-mRNA-1"/>
    <property type="gene ID" value="HPLM_0000555901"/>
</dbReference>
<dbReference type="Pfam" id="PF01679">
    <property type="entry name" value="Pmp3"/>
    <property type="match status" value="1"/>
</dbReference>
<evidence type="ECO:0000256" key="3">
    <source>
        <dbReference type="ARBA" id="ARBA00022692"/>
    </source>
</evidence>
<dbReference type="OMA" id="DCNIHVV"/>
<name>A0A0N4W6A0_HAEPC</name>
<evidence type="ECO:0000256" key="5">
    <source>
        <dbReference type="ARBA" id="ARBA00023136"/>
    </source>
</evidence>
<feature type="transmembrane region" description="Helical" evidence="6">
    <location>
        <begin position="12"/>
        <end position="31"/>
    </location>
</feature>
<accession>A0A0N4W6A0</accession>